<evidence type="ECO:0000313" key="9">
    <source>
        <dbReference type="EMBL" id="WYJ91590.1"/>
    </source>
</evidence>
<evidence type="ECO:0000256" key="1">
    <source>
        <dbReference type="ARBA" id="ARBA00010838"/>
    </source>
</evidence>
<reference evidence="9" key="3">
    <citation type="submission" date="2024-03" db="EMBL/GenBank/DDBJ databases">
        <title>The Genome Sequence of Enterococcus sp. DIV0242b.</title>
        <authorList>
            <consortium name="The Broad Institute Genomics Platform"/>
            <consortium name="The Broad Institute Microbial Omics Core"/>
            <consortium name="The Broad Institute Genomic Center for Infectious Diseases"/>
            <person name="Earl A."/>
            <person name="Manson A."/>
            <person name="Gilmore M."/>
            <person name="Schwartman J."/>
            <person name="Shea T."/>
            <person name="Abouelleil A."/>
            <person name="Cao P."/>
            <person name="Chapman S."/>
            <person name="Cusick C."/>
            <person name="Young S."/>
            <person name="Neafsey D."/>
            <person name="Nusbaum C."/>
            <person name="Birren B."/>
        </authorList>
    </citation>
    <scope>NUCLEOTIDE SEQUENCE</scope>
    <source>
        <strain evidence="9">9E7_DIV0242</strain>
    </source>
</reference>
<keyword evidence="3 7" id="KW-0378">Hydrolase</keyword>
<dbReference type="PROSITE" id="PS00572">
    <property type="entry name" value="GLYCOSYL_HYDROL_F1_1"/>
    <property type="match status" value="1"/>
</dbReference>
<dbReference type="RefSeq" id="WP_086350642.1">
    <property type="nucleotide sequence ID" value="NZ_CP147247.1"/>
</dbReference>
<dbReference type="GO" id="GO:0005829">
    <property type="term" value="C:cytosol"/>
    <property type="evidence" value="ECO:0007669"/>
    <property type="project" value="TreeGrafter"/>
</dbReference>
<evidence type="ECO:0000313" key="10">
    <source>
        <dbReference type="Proteomes" id="UP000195141"/>
    </source>
</evidence>
<proteinExistence type="inferred from homology"/>
<dbReference type="EMBL" id="CP147247">
    <property type="protein sequence ID" value="WYJ91590.1"/>
    <property type="molecule type" value="Genomic_DNA"/>
</dbReference>
<dbReference type="InterPro" id="IPR033132">
    <property type="entry name" value="GH_1_N_CS"/>
</dbReference>
<dbReference type="PANTHER" id="PTHR10353:SF36">
    <property type="entry name" value="LP05116P"/>
    <property type="match status" value="1"/>
</dbReference>
<dbReference type="EC" id="3.2.1.21" evidence="2"/>
<dbReference type="InterPro" id="IPR001360">
    <property type="entry name" value="Glyco_hydro_1"/>
</dbReference>
<gene>
    <name evidence="9" type="ORF">A5888_003358</name>
    <name evidence="8" type="ORF">A5888_003657</name>
</gene>
<dbReference type="GO" id="GO:0016052">
    <property type="term" value="P:carbohydrate catabolic process"/>
    <property type="evidence" value="ECO:0007669"/>
    <property type="project" value="TreeGrafter"/>
</dbReference>
<protein>
    <recommendedName>
        <fullName evidence="2">beta-glucosidase</fullName>
        <ecNumber evidence="2">3.2.1.21</ecNumber>
    </recommendedName>
</protein>
<dbReference type="InterPro" id="IPR017853">
    <property type="entry name" value="GH"/>
</dbReference>
<evidence type="ECO:0000256" key="7">
    <source>
        <dbReference type="RuleBase" id="RU004468"/>
    </source>
</evidence>
<evidence type="ECO:0000256" key="3">
    <source>
        <dbReference type="ARBA" id="ARBA00022801"/>
    </source>
</evidence>
<evidence type="ECO:0000256" key="4">
    <source>
        <dbReference type="ARBA" id="ARBA00023295"/>
    </source>
</evidence>
<dbReference type="Pfam" id="PF00232">
    <property type="entry name" value="Glyco_hydro_1"/>
    <property type="match status" value="1"/>
</dbReference>
<dbReference type="Proteomes" id="UP000195141">
    <property type="component" value="Chromosome"/>
</dbReference>
<dbReference type="InterPro" id="IPR018120">
    <property type="entry name" value="Glyco_hydro_1_AS"/>
</dbReference>
<feature type="active site" description="Nucleophile" evidence="5">
    <location>
        <position position="363"/>
    </location>
</feature>
<keyword evidence="4 7" id="KW-0326">Glycosidase</keyword>
<sequence length="464" mass="54062">MDKDFLWGGATASYQCEGAWNVDDKVESMWDHYLHEANLENGDIASDHYHRYEEDIRMMKEGGQNSYRFSLAWPRIIKNKAGERNEKGIEFYHKVLDACHKYGIEPFVTLYHWDLPQYWEETGGWLNHEVCAAFEHYAKVCYESFGDKITKWTTFNEPKWFVVNGYKIGNYPPGYQDTQKTMLAAYNVMYASALGVRAFREGNYKGQIGIVHSYTPVNGVDDTIETKIAMRYADNYCNNWILDTAALGEFPIDLVAELAKNHDISFMQADELQIIKNNTVDFIGLNYYSRTLVKPYTEGETQLTFNHSGKKGESKVLIKNWFEQVKDPNNETTEWDTEIYPKGLEDGLIEAYQRYQRPLYVTENGIGVREDVTVDRVNDDYRISFMNDHINAIMNAIDTGCDIRGYYAWAPFDLYSWKNGVEKRYGIVAVDFENNQIRKPKASYYWFKEIIESQGALIKRRPFN</sequence>
<accession>A0A242K1M7</accession>
<reference evidence="9" key="2">
    <citation type="submission" date="2017-05" db="EMBL/GenBank/DDBJ databases">
        <authorList>
            <consortium name="The Broad Institute Genomics Platform"/>
            <consortium name="The Broad Institute Genomic Center for Infectious Diseases"/>
            <person name="Earl A."/>
            <person name="Manson A."/>
            <person name="Schwartman J."/>
            <person name="Gilmore M."/>
            <person name="Abouelleil A."/>
            <person name="Cao P."/>
            <person name="Chapman S."/>
            <person name="Cusick C."/>
            <person name="Shea T."/>
            <person name="Young S."/>
            <person name="Neafsey D."/>
            <person name="Nusbaum C."/>
            <person name="Birren B."/>
        </authorList>
    </citation>
    <scope>NUCLEOTIDE SEQUENCE</scope>
    <source>
        <strain evidence="9">9E7_DIV0242</strain>
    </source>
</reference>
<name>A0A242K1M7_9ENTE</name>
<evidence type="ECO:0000256" key="2">
    <source>
        <dbReference type="ARBA" id="ARBA00012744"/>
    </source>
</evidence>
<comment type="similarity">
    <text evidence="1 6">Belongs to the glycosyl hydrolase 1 family.</text>
</comment>
<dbReference type="OrthoDB" id="9765195at2"/>
<dbReference type="SUPFAM" id="SSF51445">
    <property type="entry name" value="(Trans)glycosidases"/>
    <property type="match status" value="1"/>
</dbReference>
<dbReference type="EMBL" id="NGMM01000007">
    <property type="protein sequence ID" value="OTP11558.1"/>
    <property type="molecule type" value="Genomic_DNA"/>
</dbReference>
<dbReference type="AlphaFoldDB" id="A0A242K1M7"/>
<dbReference type="FunFam" id="3.20.20.80:FF:000004">
    <property type="entry name" value="Beta-glucosidase 6-phospho-beta-glucosidase"/>
    <property type="match status" value="1"/>
</dbReference>
<dbReference type="GO" id="GO:0008422">
    <property type="term" value="F:beta-glucosidase activity"/>
    <property type="evidence" value="ECO:0007669"/>
    <property type="project" value="UniProtKB-EC"/>
</dbReference>
<dbReference type="PRINTS" id="PR00131">
    <property type="entry name" value="GLHYDRLASE1"/>
</dbReference>
<dbReference type="PROSITE" id="PS00653">
    <property type="entry name" value="GLYCOSYL_HYDROL_F1_2"/>
    <property type="match status" value="1"/>
</dbReference>
<keyword evidence="10" id="KW-1185">Reference proteome</keyword>
<organism evidence="8">
    <name type="scientific">Candidatus Enterococcus clewellii</name>
    <dbReference type="NCBI Taxonomy" id="1834193"/>
    <lineage>
        <taxon>Bacteria</taxon>
        <taxon>Bacillati</taxon>
        <taxon>Bacillota</taxon>
        <taxon>Bacilli</taxon>
        <taxon>Lactobacillales</taxon>
        <taxon>Enterococcaceae</taxon>
        <taxon>Enterococcus</taxon>
    </lineage>
</organism>
<reference evidence="8" key="1">
    <citation type="submission" date="2017-05" db="EMBL/GenBank/DDBJ databases">
        <title>The Genome Sequence of Enterococcus sp. 9E7_DIV0242.</title>
        <authorList>
            <consortium name="The Broad Institute Genomics Platform"/>
            <consortium name="The Broad Institute Genomic Center for Infectious Diseases"/>
            <person name="Earl A."/>
            <person name="Manson A."/>
            <person name="Schwartman J."/>
            <person name="Gilmore M."/>
            <person name="Abouelleil A."/>
            <person name="Cao P."/>
            <person name="Chapman S."/>
            <person name="Cusick C."/>
            <person name="Shea T."/>
            <person name="Young S."/>
            <person name="Neafsey D."/>
            <person name="Nusbaum C."/>
            <person name="Birren B."/>
        </authorList>
    </citation>
    <scope>NUCLEOTIDE SEQUENCE [LARGE SCALE GENOMIC DNA]</scope>
    <source>
        <strain evidence="8">9E7_DIV0242</strain>
    </source>
</reference>
<dbReference type="PANTHER" id="PTHR10353">
    <property type="entry name" value="GLYCOSYL HYDROLASE"/>
    <property type="match status" value="1"/>
</dbReference>
<evidence type="ECO:0000256" key="6">
    <source>
        <dbReference type="RuleBase" id="RU003690"/>
    </source>
</evidence>
<dbReference type="Gene3D" id="3.20.20.80">
    <property type="entry name" value="Glycosidases"/>
    <property type="match status" value="1"/>
</dbReference>
<evidence type="ECO:0000256" key="5">
    <source>
        <dbReference type="PROSITE-ProRule" id="PRU10055"/>
    </source>
</evidence>
<evidence type="ECO:0000313" key="8">
    <source>
        <dbReference type="EMBL" id="OTP11558.1"/>
    </source>
</evidence>